<sequence>MHHLPLIAAAGLAACVVSAPAHAQQAQPHITLPLEASGEASMNTVTYTCGGETLSVSYVNADPNFLAILPVEGKSTVFASVIAASGARYAAGQYEWWSKGDDATLRDLTAGEDAKPVLECTSASE</sequence>
<dbReference type="SUPFAM" id="SSF141488">
    <property type="entry name" value="YdhA-like"/>
    <property type="match status" value="1"/>
</dbReference>
<evidence type="ECO:0000256" key="4">
    <source>
        <dbReference type="ARBA" id="ARBA00023288"/>
    </source>
</evidence>
<feature type="domain" description="C-type lysozyme inhibitor" evidence="6">
    <location>
        <begin position="47"/>
        <end position="110"/>
    </location>
</feature>
<dbReference type="AlphaFoldDB" id="A0A7W9S2E2"/>
<dbReference type="Gene3D" id="2.40.128.200">
    <property type="match status" value="1"/>
</dbReference>
<evidence type="ECO:0000313" key="8">
    <source>
        <dbReference type="Proteomes" id="UP000533306"/>
    </source>
</evidence>
<dbReference type="Proteomes" id="UP000533306">
    <property type="component" value="Unassembled WGS sequence"/>
</dbReference>
<organism evidence="7 8">
    <name type="scientific">Aquamicrobium lusatiense</name>
    <dbReference type="NCBI Taxonomy" id="89772"/>
    <lineage>
        <taxon>Bacteria</taxon>
        <taxon>Pseudomonadati</taxon>
        <taxon>Pseudomonadota</taxon>
        <taxon>Alphaproteobacteria</taxon>
        <taxon>Hyphomicrobiales</taxon>
        <taxon>Phyllobacteriaceae</taxon>
        <taxon>Aquamicrobium</taxon>
    </lineage>
</organism>
<dbReference type="InterPro" id="IPR018660">
    <property type="entry name" value="MliC"/>
</dbReference>
<feature type="signal peptide" evidence="5">
    <location>
        <begin position="1"/>
        <end position="23"/>
    </location>
</feature>
<keyword evidence="8" id="KW-1185">Reference proteome</keyword>
<keyword evidence="1 5" id="KW-0732">Signal</keyword>
<evidence type="ECO:0000256" key="2">
    <source>
        <dbReference type="ARBA" id="ARBA00023136"/>
    </source>
</evidence>
<keyword evidence="3" id="KW-0564">Palmitate</keyword>
<evidence type="ECO:0000259" key="6">
    <source>
        <dbReference type="Pfam" id="PF09864"/>
    </source>
</evidence>
<protein>
    <submittedName>
        <fullName evidence="7">Membrane-bound inhibitor of C-type lysozyme</fullName>
    </submittedName>
</protein>
<dbReference type="Pfam" id="PF09864">
    <property type="entry name" value="MliC"/>
    <property type="match status" value="1"/>
</dbReference>
<reference evidence="7 8" key="1">
    <citation type="submission" date="2020-08" db="EMBL/GenBank/DDBJ databases">
        <title>Genomic Encyclopedia of Type Strains, Phase IV (KMG-IV): sequencing the most valuable type-strain genomes for metagenomic binning, comparative biology and taxonomic classification.</title>
        <authorList>
            <person name="Goeker M."/>
        </authorList>
    </citation>
    <scope>NUCLEOTIDE SEQUENCE [LARGE SCALE GENOMIC DNA]</scope>
    <source>
        <strain evidence="7 8">DSM 11099</strain>
    </source>
</reference>
<dbReference type="InterPro" id="IPR036328">
    <property type="entry name" value="MliC_sf"/>
</dbReference>
<proteinExistence type="predicted"/>
<evidence type="ECO:0000256" key="5">
    <source>
        <dbReference type="SAM" id="SignalP"/>
    </source>
</evidence>
<keyword evidence="2" id="KW-0472">Membrane</keyword>
<dbReference type="RefSeq" id="WP_183829834.1">
    <property type="nucleotide sequence ID" value="NZ_JACHEU010000001.1"/>
</dbReference>
<evidence type="ECO:0000256" key="1">
    <source>
        <dbReference type="ARBA" id="ARBA00022729"/>
    </source>
</evidence>
<comment type="caution">
    <text evidence="7">The sequence shown here is derived from an EMBL/GenBank/DDBJ whole genome shotgun (WGS) entry which is preliminary data.</text>
</comment>
<evidence type="ECO:0000313" key="7">
    <source>
        <dbReference type="EMBL" id="MBB6012846.1"/>
    </source>
</evidence>
<dbReference type="EMBL" id="JACHEU010000001">
    <property type="protein sequence ID" value="MBB6012846.1"/>
    <property type="molecule type" value="Genomic_DNA"/>
</dbReference>
<evidence type="ECO:0000256" key="3">
    <source>
        <dbReference type="ARBA" id="ARBA00023139"/>
    </source>
</evidence>
<keyword evidence="4" id="KW-0449">Lipoprotein</keyword>
<accession>A0A7W9S2E2</accession>
<name>A0A7W9S2E2_9HYPH</name>
<gene>
    <name evidence="7" type="ORF">HNR59_002191</name>
</gene>
<feature type="chain" id="PRO_5031122825" evidence="5">
    <location>
        <begin position="24"/>
        <end position="125"/>
    </location>
</feature>